<keyword evidence="15" id="KW-1185">Reference proteome</keyword>
<keyword evidence="6 10" id="KW-0786">Thiamine pyrophosphate</keyword>
<dbReference type="Pfam" id="PF00205">
    <property type="entry name" value="TPP_enzyme_M"/>
    <property type="match status" value="1"/>
</dbReference>
<dbReference type="FunFam" id="3.40.50.970:FF:000024">
    <property type="entry name" value="Pyruvate decarboxylase isozyme"/>
    <property type="match status" value="1"/>
</dbReference>
<feature type="domain" description="Thiamine pyrophosphate enzyme TPP-binding" evidence="12">
    <location>
        <begin position="452"/>
        <end position="555"/>
    </location>
</feature>
<dbReference type="InterPro" id="IPR029035">
    <property type="entry name" value="DHS-like_NAD/FAD-binding_dom"/>
</dbReference>
<feature type="binding site" evidence="8">
    <location>
        <position position="546"/>
    </location>
    <ligand>
        <name>pyruvate</name>
        <dbReference type="ChEBI" id="CHEBI:15361"/>
        <label>1</label>
        <note>substrate; ligand shared between two neighboring subunits</note>
    </ligand>
</feature>
<dbReference type="InterPro" id="IPR047214">
    <property type="entry name" value="TPP_PDC_IPDC"/>
</dbReference>
<feature type="binding site" evidence="8">
    <location>
        <position position="44"/>
    </location>
    <ligand>
        <name>pyruvate</name>
        <dbReference type="ChEBI" id="CHEBI:15361"/>
        <label>1</label>
        <note>substrate; ligand shared between two neighboring subunits</note>
    </ligand>
</feature>
<comment type="similarity">
    <text evidence="2 10">Belongs to the TPP enzyme family.</text>
</comment>
<evidence type="ECO:0000256" key="10">
    <source>
        <dbReference type="RuleBase" id="RU362132"/>
    </source>
</evidence>
<dbReference type="InterPro" id="IPR012001">
    <property type="entry name" value="Thiamin_PyroP_enz_TPP-bd_dom"/>
</dbReference>
<feature type="domain" description="Thiamine pyrophosphate enzyme N-terminal TPP-binding" evidence="13">
    <location>
        <begin position="21"/>
        <end position="132"/>
    </location>
</feature>
<sequence>MTLFCYNSASQKHQKTIQQITLGRYLIERLFQLKIGTIFGVSRDFNLSLIDKIYEVESIHGKDSIKWAGNVNELNAAFAADGYSRCSKSHLGVLISSFGSGELTCLNSIAGSFAEHVGLIHIVGMPSDVSQSKDLILSHTLDKGDFTIYHKIFSNVSETNTILHDILEAPGEIDRCLKIAYLKQKPVYIGIPQNLIDVLIPITQLETPIDLSTPSNASDVQHEIVSSICKLSKTAKNPIIIVDAGVSRHDCKSQVSKLIETTQFPTFVTPMGKSAIDEGGVGGEIFNNEENPLIFQNVQTQLLEGKSVPSKFGGVYIGSLSRPEIKKFVQKADLVISVGTLSSNFNTALISFDYPTNNVIEIHSDHIKIKQALYQDIHMKELLTKLNSKIEPCVSSSIIPQLRLYNTPAPVETKLTQSWFWTRVSSWFRPGDIIISESGSTSSFGILETRFPSSVIAINQTLWSSIGYSIGACLGASMVIKEQEFHLRNLLLATKPLKDQIPQSKRATLFIGDGSLQFSINEISTIVKNGGTPYIFILNNSGYTTERLVHDLNAKYNDIQNWDYTSIGQLFNSKNYENFKIETQGDANKIFYDKSFGKPDKLKIIEVKLDKFDAPESLIK</sequence>
<evidence type="ECO:0000256" key="9">
    <source>
        <dbReference type="PIRSR" id="PIRSR036565-2"/>
    </source>
</evidence>
<dbReference type="PANTHER" id="PTHR43452">
    <property type="entry name" value="PYRUVATE DECARBOXYLASE"/>
    <property type="match status" value="1"/>
</dbReference>
<dbReference type="PIRSF" id="PIRSF036565">
    <property type="entry name" value="Pyruvt_ip_decrb"/>
    <property type="match status" value="1"/>
</dbReference>
<dbReference type="GO" id="GO:0000287">
    <property type="term" value="F:magnesium ion binding"/>
    <property type="evidence" value="ECO:0007669"/>
    <property type="project" value="InterPro"/>
</dbReference>
<dbReference type="Gene3D" id="3.40.50.970">
    <property type="match status" value="2"/>
</dbReference>
<proteinExistence type="inferred from homology"/>
<dbReference type="GO" id="GO:0000949">
    <property type="term" value="P:aromatic amino acid family catabolic process to alcohol via Ehrlich pathway"/>
    <property type="evidence" value="ECO:0007669"/>
    <property type="project" value="TreeGrafter"/>
</dbReference>
<dbReference type="AlphaFoldDB" id="A0A9W4XHR5"/>
<dbReference type="InterPro" id="IPR012110">
    <property type="entry name" value="PDC/IPDC-like"/>
</dbReference>
<dbReference type="InterPro" id="IPR012000">
    <property type="entry name" value="Thiamin_PyroP_enz_cen_dom"/>
</dbReference>
<dbReference type="GO" id="GO:0005634">
    <property type="term" value="C:nucleus"/>
    <property type="evidence" value="ECO:0007669"/>
    <property type="project" value="TreeGrafter"/>
</dbReference>
<keyword evidence="7" id="KW-0456">Lyase</keyword>
<dbReference type="GO" id="GO:0005829">
    <property type="term" value="C:cytosol"/>
    <property type="evidence" value="ECO:0007669"/>
    <property type="project" value="TreeGrafter"/>
</dbReference>
<comment type="cofactor">
    <cofactor evidence="9">
        <name>Mg(2+)</name>
        <dbReference type="ChEBI" id="CHEBI:18420"/>
    </cofactor>
    <text evidence="9">Binds 1 Mg(2+) per subunit.</text>
</comment>
<dbReference type="EMBL" id="CANTUO010000004">
    <property type="protein sequence ID" value="CAI5759317.1"/>
    <property type="molecule type" value="Genomic_DNA"/>
</dbReference>
<dbReference type="Pfam" id="PF02775">
    <property type="entry name" value="TPP_enzyme_C"/>
    <property type="match status" value="1"/>
</dbReference>
<dbReference type="SUPFAM" id="SSF52518">
    <property type="entry name" value="Thiamin diphosphate-binding fold (THDP-binding)"/>
    <property type="match status" value="2"/>
</dbReference>
<comment type="cofactor">
    <cofactor evidence="1">
        <name>thiamine diphosphate</name>
        <dbReference type="ChEBI" id="CHEBI:58937"/>
    </cofactor>
</comment>
<feature type="binding site" evidence="9">
    <location>
        <position position="513"/>
    </location>
    <ligand>
        <name>Mg(2+)</name>
        <dbReference type="ChEBI" id="CHEBI:18420"/>
    </ligand>
</feature>
<dbReference type="Pfam" id="PF02776">
    <property type="entry name" value="TPP_enzyme_N"/>
    <property type="match status" value="1"/>
</dbReference>
<organism evidence="14 15">
    <name type="scientific">Candida verbasci</name>
    <dbReference type="NCBI Taxonomy" id="1227364"/>
    <lineage>
        <taxon>Eukaryota</taxon>
        <taxon>Fungi</taxon>
        <taxon>Dikarya</taxon>
        <taxon>Ascomycota</taxon>
        <taxon>Saccharomycotina</taxon>
        <taxon>Pichiomycetes</taxon>
        <taxon>Debaryomycetaceae</taxon>
        <taxon>Candida/Lodderomyces clade</taxon>
        <taxon>Candida</taxon>
    </lineage>
</organism>
<evidence type="ECO:0000259" key="13">
    <source>
        <dbReference type="Pfam" id="PF02776"/>
    </source>
</evidence>
<accession>A0A9W4XHR5</accession>
<dbReference type="InterPro" id="IPR029061">
    <property type="entry name" value="THDP-binding"/>
</dbReference>
<dbReference type="InterPro" id="IPR047213">
    <property type="entry name" value="TPP_PYR_PDC_IPDC-like"/>
</dbReference>
<evidence type="ECO:0000313" key="14">
    <source>
        <dbReference type="EMBL" id="CAI5759317.1"/>
    </source>
</evidence>
<comment type="caution">
    <text evidence="14">The sequence shown here is derived from an EMBL/GenBank/DDBJ whole genome shotgun (WGS) entry which is preliminary data.</text>
</comment>
<dbReference type="GO" id="GO:0004737">
    <property type="term" value="F:pyruvate decarboxylase activity"/>
    <property type="evidence" value="ECO:0007669"/>
    <property type="project" value="TreeGrafter"/>
</dbReference>
<dbReference type="OrthoDB" id="3970464at2759"/>
<dbReference type="InterPro" id="IPR011766">
    <property type="entry name" value="TPP_enzyme_TPP-bd"/>
</dbReference>
<feature type="binding site" evidence="8">
    <location>
        <position position="139"/>
    </location>
    <ligand>
        <name>pyruvate</name>
        <dbReference type="ChEBI" id="CHEBI:15361"/>
        <label>1</label>
        <note>substrate; ligand shared between two neighboring subunits</note>
    </ligand>
</feature>
<feature type="binding site" evidence="9">
    <location>
        <position position="540"/>
    </location>
    <ligand>
        <name>Mg(2+)</name>
        <dbReference type="ChEBI" id="CHEBI:18420"/>
    </ligand>
</feature>
<keyword evidence="5 9" id="KW-0460">Magnesium</keyword>
<dbReference type="SUPFAM" id="SSF52467">
    <property type="entry name" value="DHS-like NAD/FAD-binding domain"/>
    <property type="match status" value="1"/>
</dbReference>
<name>A0A9W4XHR5_9ASCO</name>
<reference evidence="14" key="1">
    <citation type="submission" date="2022-12" db="EMBL/GenBank/DDBJ databases">
        <authorList>
            <person name="Brejova B."/>
        </authorList>
    </citation>
    <scope>NUCLEOTIDE SEQUENCE</scope>
</reference>
<dbReference type="CDD" id="cd07038">
    <property type="entry name" value="TPP_PYR_PDC_IPDC_like"/>
    <property type="match status" value="1"/>
</dbReference>
<evidence type="ECO:0000256" key="3">
    <source>
        <dbReference type="ARBA" id="ARBA00022723"/>
    </source>
</evidence>
<evidence type="ECO:0000256" key="6">
    <source>
        <dbReference type="ARBA" id="ARBA00023052"/>
    </source>
</evidence>
<evidence type="ECO:0000259" key="11">
    <source>
        <dbReference type="Pfam" id="PF00205"/>
    </source>
</evidence>
<evidence type="ECO:0000256" key="1">
    <source>
        <dbReference type="ARBA" id="ARBA00001964"/>
    </source>
</evidence>
<evidence type="ECO:0000256" key="5">
    <source>
        <dbReference type="ARBA" id="ARBA00022842"/>
    </source>
</evidence>
<dbReference type="Gene3D" id="3.40.50.1220">
    <property type="entry name" value="TPP-binding domain"/>
    <property type="match status" value="1"/>
</dbReference>
<dbReference type="Proteomes" id="UP001152885">
    <property type="component" value="Unassembled WGS sequence"/>
</dbReference>
<feature type="binding site" evidence="8">
    <location>
        <position position="181"/>
    </location>
    <ligand>
        <name>pyruvate</name>
        <dbReference type="ChEBI" id="CHEBI:15361"/>
        <label>2</label>
        <note>allosteric activator</note>
    </ligand>
</feature>
<gene>
    <name evidence="14" type="ORF">CANVERA_P3827</name>
</gene>
<evidence type="ECO:0008006" key="16">
    <source>
        <dbReference type="Google" id="ProtNLM"/>
    </source>
</evidence>
<protein>
    <recommendedName>
        <fullName evidence="16">Pyruvate decarboxylase</fullName>
    </recommendedName>
</protein>
<dbReference type="CDD" id="cd02005">
    <property type="entry name" value="TPP_PDC_IPDC"/>
    <property type="match status" value="1"/>
</dbReference>
<dbReference type="GO" id="GO:0030976">
    <property type="term" value="F:thiamine pyrophosphate binding"/>
    <property type="evidence" value="ECO:0007669"/>
    <property type="project" value="InterPro"/>
</dbReference>
<evidence type="ECO:0000256" key="7">
    <source>
        <dbReference type="ARBA" id="ARBA00023239"/>
    </source>
</evidence>
<evidence type="ECO:0000313" key="15">
    <source>
        <dbReference type="Proteomes" id="UP001152885"/>
    </source>
</evidence>
<evidence type="ECO:0000256" key="4">
    <source>
        <dbReference type="ARBA" id="ARBA00022793"/>
    </source>
</evidence>
<dbReference type="PANTHER" id="PTHR43452:SF30">
    <property type="entry name" value="PYRUVATE DECARBOXYLASE ISOZYME 1-RELATED"/>
    <property type="match status" value="1"/>
</dbReference>
<keyword evidence="4" id="KW-0210">Decarboxylase</keyword>
<evidence type="ECO:0000259" key="12">
    <source>
        <dbReference type="Pfam" id="PF02775"/>
    </source>
</evidence>
<evidence type="ECO:0000256" key="8">
    <source>
        <dbReference type="PIRSR" id="PIRSR036565-1"/>
    </source>
</evidence>
<keyword evidence="3 9" id="KW-0479">Metal-binding</keyword>
<evidence type="ECO:0000256" key="2">
    <source>
        <dbReference type="ARBA" id="ARBA00007812"/>
    </source>
</evidence>
<feature type="binding site" evidence="9">
    <location>
        <position position="542"/>
    </location>
    <ligand>
        <name>Mg(2+)</name>
        <dbReference type="ChEBI" id="CHEBI:18420"/>
    </ligand>
</feature>
<feature type="domain" description="Thiamine pyrophosphate enzyme central" evidence="11">
    <location>
        <begin position="229"/>
        <end position="278"/>
    </location>
</feature>